<dbReference type="RefSeq" id="WP_144040947.1">
    <property type="nucleotide sequence ID" value="NZ_BMPL01000011.1"/>
</dbReference>
<dbReference type="GO" id="GO:0016787">
    <property type="term" value="F:hydrolase activity"/>
    <property type="evidence" value="ECO:0007669"/>
    <property type="project" value="UniProtKB-KW"/>
</dbReference>
<feature type="domain" description="Metallo-beta-lactamase" evidence="1">
    <location>
        <begin position="51"/>
        <end position="113"/>
    </location>
</feature>
<reference evidence="3" key="1">
    <citation type="submission" date="2019-07" db="EMBL/GenBank/DDBJ databases">
        <title>Shewanella sp. YLB-08 draft genomic sequence.</title>
        <authorList>
            <person name="Yu L."/>
        </authorList>
    </citation>
    <scope>NUCLEOTIDE SEQUENCE [LARGE SCALE GENOMIC DNA]</scope>
    <source>
        <strain evidence="3">JCM 20706</strain>
    </source>
</reference>
<dbReference type="InterPro" id="IPR041712">
    <property type="entry name" value="DHPS-like_MBL-fold"/>
</dbReference>
<dbReference type="SUPFAM" id="SSF56281">
    <property type="entry name" value="Metallo-hydrolase/oxidoreductase"/>
    <property type="match status" value="1"/>
</dbReference>
<dbReference type="PANTHER" id="PTHR13754:SF13">
    <property type="entry name" value="METALLO-BETA-LACTAMASE SUPERFAMILY PROTEIN (AFU_ORTHOLOGUE AFUA_3G07630)"/>
    <property type="match status" value="1"/>
</dbReference>
<protein>
    <submittedName>
        <fullName evidence="2">MBL fold metallo-hydrolase</fullName>
    </submittedName>
</protein>
<dbReference type="OrthoDB" id="9803916at2"/>
<dbReference type="Pfam" id="PF00753">
    <property type="entry name" value="Lactamase_B"/>
    <property type="match status" value="1"/>
</dbReference>
<dbReference type="AlphaFoldDB" id="A0A553JM50"/>
<dbReference type="GO" id="GO:0016740">
    <property type="term" value="F:transferase activity"/>
    <property type="evidence" value="ECO:0007669"/>
    <property type="project" value="TreeGrafter"/>
</dbReference>
<evidence type="ECO:0000313" key="3">
    <source>
        <dbReference type="Proteomes" id="UP000318126"/>
    </source>
</evidence>
<sequence>MNKFALVLLLLVGLISQFNKVSAKEFTQVSSLKVTTLSTMLASSGIGEWGYSALIEVDGHKILFDTGNRPETVLQNARELGIDLSDVEDVILSHNHGDHTGGLISLTKALRKQNPNALSRIHVGKGIFSQRANSSNSILKTRDELMALGSEFIVYEQPTEVFPGVWLTGKVPRVHPEKNWGGKGKIVTEKGLIEDNIPEDLSLVIDSIDGFVLISGCGHAGIINTMEHITAHIHPGKITTAIGGFHLVFASDEHLAWTATKLQSFGLNKMIGAHCTGIDALYTLRGLLNSDRQHMVVGSVGDEFSLKEGIKAGYIAH</sequence>
<name>A0A553JM50_SHEHA</name>
<dbReference type="PANTHER" id="PTHR13754">
    <property type="entry name" value="METALLO-BETA-LACTAMASE SUPERFAMILY PROTEIN"/>
    <property type="match status" value="1"/>
</dbReference>
<dbReference type="InterPro" id="IPR001279">
    <property type="entry name" value="Metallo-B-lactamas"/>
</dbReference>
<keyword evidence="2" id="KW-0378">Hydrolase</keyword>
<dbReference type="Proteomes" id="UP000318126">
    <property type="component" value="Unassembled WGS sequence"/>
</dbReference>
<evidence type="ECO:0000259" key="1">
    <source>
        <dbReference type="Pfam" id="PF00753"/>
    </source>
</evidence>
<comment type="caution">
    <text evidence="2">The sequence shown here is derived from an EMBL/GenBank/DDBJ whole genome shotgun (WGS) entry which is preliminary data.</text>
</comment>
<evidence type="ECO:0000313" key="2">
    <source>
        <dbReference type="EMBL" id="TRY13501.1"/>
    </source>
</evidence>
<dbReference type="InterPro" id="IPR036866">
    <property type="entry name" value="RibonucZ/Hydroxyglut_hydro"/>
</dbReference>
<dbReference type="InterPro" id="IPR052926">
    <property type="entry name" value="Metallo-beta-lactamase_dom"/>
</dbReference>
<gene>
    <name evidence="2" type="ORF">FN961_14760</name>
</gene>
<dbReference type="Gene3D" id="3.60.15.10">
    <property type="entry name" value="Ribonuclease Z/Hydroxyacylglutathione hydrolase-like"/>
    <property type="match status" value="1"/>
</dbReference>
<organism evidence="2 3">
    <name type="scientific">Shewanella hanedai</name>
    <name type="common">Alteromonas hanedai</name>
    <dbReference type="NCBI Taxonomy" id="25"/>
    <lineage>
        <taxon>Bacteria</taxon>
        <taxon>Pseudomonadati</taxon>
        <taxon>Pseudomonadota</taxon>
        <taxon>Gammaproteobacteria</taxon>
        <taxon>Alteromonadales</taxon>
        <taxon>Shewanellaceae</taxon>
        <taxon>Shewanella</taxon>
    </lineage>
</organism>
<dbReference type="EMBL" id="VKGK01000018">
    <property type="protein sequence ID" value="TRY13501.1"/>
    <property type="molecule type" value="Genomic_DNA"/>
</dbReference>
<proteinExistence type="predicted"/>
<dbReference type="CDD" id="cd07713">
    <property type="entry name" value="DHPS-like_MBL-fold"/>
    <property type="match status" value="1"/>
</dbReference>
<keyword evidence="3" id="KW-1185">Reference proteome</keyword>
<accession>A0A553JM50</accession>